<dbReference type="PANTHER" id="PTHR14085">
    <property type="entry name" value="WD-REPEAT PROTEIN BING4"/>
    <property type="match status" value="1"/>
</dbReference>
<dbReference type="PANTHER" id="PTHR14085:SF3">
    <property type="entry name" value="WD REPEAT-CONTAINING PROTEIN 46"/>
    <property type="match status" value="1"/>
</dbReference>
<evidence type="ECO:0000256" key="7">
    <source>
        <dbReference type="SAM" id="MobiDB-lite"/>
    </source>
</evidence>
<reference evidence="9" key="1">
    <citation type="submission" date="2020-12" db="EMBL/GenBank/DDBJ databases">
        <authorList>
            <person name="Iha C."/>
        </authorList>
    </citation>
    <scope>NUCLEOTIDE SEQUENCE</scope>
</reference>
<proteinExistence type="predicted"/>
<gene>
    <name evidence="9" type="ORF">OSTQU699_LOCUS437</name>
</gene>
<dbReference type="InterPro" id="IPR001680">
    <property type="entry name" value="WD40_rpt"/>
</dbReference>
<dbReference type="OrthoDB" id="10251154at2759"/>
<dbReference type="GO" id="GO:0030686">
    <property type="term" value="C:90S preribosome"/>
    <property type="evidence" value="ECO:0007669"/>
    <property type="project" value="TreeGrafter"/>
</dbReference>
<dbReference type="FunFam" id="2.130.10.10:FF:000378">
    <property type="entry name" value="U3 small nucleolar RNA-associated protein 7"/>
    <property type="match status" value="1"/>
</dbReference>
<comment type="caution">
    <text evidence="9">The sequence shown here is derived from an EMBL/GenBank/DDBJ whole genome shotgun (WGS) entry which is preliminary data.</text>
</comment>
<dbReference type="PROSITE" id="PS50082">
    <property type="entry name" value="WD_REPEATS_2"/>
    <property type="match status" value="1"/>
</dbReference>
<feature type="domain" description="BING4 C-terminal" evidence="8">
    <location>
        <begin position="368"/>
        <end position="447"/>
    </location>
</feature>
<comment type="subcellular location">
    <subcellularLocation>
        <location evidence="1">Nucleus</location>
        <location evidence="1">Nucleolus</location>
    </subcellularLocation>
</comment>
<dbReference type="SMART" id="SM00320">
    <property type="entry name" value="WD40"/>
    <property type="match status" value="4"/>
</dbReference>
<evidence type="ECO:0000313" key="10">
    <source>
        <dbReference type="Proteomes" id="UP000708148"/>
    </source>
</evidence>
<dbReference type="GO" id="GO:0032040">
    <property type="term" value="C:small-subunit processome"/>
    <property type="evidence" value="ECO:0007669"/>
    <property type="project" value="TreeGrafter"/>
</dbReference>
<feature type="compositionally biased region" description="Basic and acidic residues" evidence="7">
    <location>
        <begin position="494"/>
        <end position="520"/>
    </location>
</feature>
<evidence type="ECO:0000313" key="9">
    <source>
        <dbReference type="EMBL" id="CAD7695076.1"/>
    </source>
</evidence>
<evidence type="ECO:0000256" key="2">
    <source>
        <dbReference type="ARBA" id="ARBA00022552"/>
    </source>
</evidence>
<dbReference type="Pfam" id="PF00400">
    <property type="entry name" value="WD40"/>
    <property type="match status" value="1"/>
</dbReference>
<dbReference type="InterPro" id="IPR040315">
    <property type="entry name" value="WDR46/Utp7"/>
</dbReference>
<keyword evidence="2" id="KW-0698">rRNA processing</keyword>
<dbReference type="InterPro" id="IPR015943">
    <property type="entry name" value="WD40/YVTN_repeat-like_dom_sf"/>
</dbReference>
<dbReference type="GO" id="GO:0000462">
    <property type="term" value="P:maturation of SSU-rRNA from tricistronic rRNA transcript (SSU-rRNA, 5.8S rRNA, LSU-rRNA)"/>
    <property type="evidence" value="ECO:0007669"/>
    <property type="project" value="TreeGrafter"/>
</dbReference>
<dbReference type="InterPro" id="IPR036322">
    <property type="entry name" value="WD40_repeat_dom_sf"/>
</dbReference>
<evidence type="ECO:0000256" key="3">
    <source>
        <dbReference type="ARBA" id="ARBA00022574"/>
    </source>
</evidence>
<keyword evidence="3 6" id="KW-0853">WD repeat</keyword>
<evidence type="ECO:0000256" key="6">
    <source>
        <dbReference type="PROSITE-ProRule" id="PRU00221"/>
    </source>
</evidence>
<dbReference type="PROSITE" id="PS50294">
    <property type="entry name" value="WD_REPEATS_REGION"/>
    <property type="match status" value="1"/>
</dbReference>
<feature type="compositionally biased region" description="Basic residues" evidence="7">
    <location>
        <begin position="482"/>
        <end position="493"/>
    </location>
</feature>
<dbReference type="Gene3D" id="2.130.10.10">
    <property type="entry name" value="YVTN repeat-like/Quinoprotein amine dehydrogenase"/>
    <property type="match status" value="1"/>
</dbReference>
<dbReference type="PROSITE" id="PS00678">
    <property type="entry name" value="WD_REPEATS_1"/>
    <property type="match status" value="1"/>
</dbReference>
<keyword evidence="5" id="KW-0539">Nucleus</keyword>
<name>A0A8S1IK76_9CHLO</name>
<evidence type="ECO:0000259" key="8">
    <source>
        <dbReference type="SMART" id="SM01033"/>
    </source>
</evidence>
<feature type="compositionally biased region" description="Basic and acidic residues" evidence="7">
    <location>
        <begin position="471"/>
        <end position="481"/>
    </location>
</feature>
<dbReference type="Pfam" id="PF08149">
    <property type="entry name" value="BING4CT"/>
    <property type="match status" value="1"/>
</dbReference>
<feature type="compositionally biased region" description="Basic residues" evidence="7">
    <location>
        <begin position="530"/>
        <end position="542"/>
    </location>
</feature>
<dbReference type="Proteomes" id="UP000708148">
    <property type="component" value="Unassembled WGS sequence"/>
</dbReference>
<dbReference type="AlphaFoldDB" id="A0A8S1IK76"/>
<sequence length="542" mass="61114">MGRKEGLQQKRLRAWAEAAQGERSTPVEVPAQKKRKVAKSKYQRGRVLNVDRLKSGKALKTRLTHGEHLISDAVSEAAAVDEWLKPSASGCIETEGNEKTWRVTQREIVEEVEVGAARKAFDLRLEDLGPYKVDFTRNGRFMAIAGRKGHLAEFDWQSGKLRCEVQVRETTRDIKFLHNELFWAVAQKQYVYIYNQDGHEVHCLKSHRHPLCLEFLPYHFLLCSTDDSGILRYQDTSTGRMVASLHTRKGPVHVMKQNPSNAVLSLGHSKGMVSMWTPNMDTAAVRMLCHKGPVTALAMHRGGQYMVTAGADRGLKVWDIRTYKAVQTYITFAPAKHVSISQQGLTAVGYGRTIEVWKDMYAQKQQHPYLKHMLELGFVENCQFCPYEDVLGIGHSGGVSTMLVPGAGEPNFDSWVANPFQSTKERREMEVSQLLGKVQPEMITLDPDAIGRVRSQQQAKAAQGDGDEGSEETKGKGMEKGKKVKTSRGRAHHAKQDAFFREKAKQLSTQEQHRSSDKRAVQIPDNVPHSLRRFYKANRHAD</sequence>
<feature type="repeat" description="WD" evidence="6">
    <location>
        <begin position="287"/>
        <end position="328"/>
    </location>
</feature>
<dbReference type="SMART" id="SM01033">
    <property type="entry name" value="BING4CT"/>
    <property type="match status" value="1"/>
</dbReference>
<feature type="region of interest" description="Disordered" evidence="7">
    <location>
        <begin position="454"/>
        <end position="542"/>
    </location>
</feature>
<dbReference type="SUPFAM" id="SSF50978">
    <property type="entry name" value="WD40 repeat-like"/>
    <property type="match status" value="1"/>
</dbReference>
<evidence type="ECO:0000256" key="1">
    <source>
        <dbReference type="ARBA" id="ARBA00004604"/>
    </source>
</evidence>
<protein>
    <recommendedName>
        <fullName evidence="8">BING4 C-terminal domain-containing protein</fullName>
    </recommendedName>
</protein>
<keyword evidence="4" id="KW-0677">Repeat</keyword>
<dbReference type="EMBL" id="CAJHUC010000305">
    <property type="protein sequence ID" value="CAD7695076.1"/>
    <property type="molecule type" value="Genomic_DNA"/>
</dbReference>
<accession>A0A8S1IK76</accession>
<dbReference type="InterPro" id="IPR019775">
    <property type="entry name" value="WD40_repeat_CS"/>
</dbReference>
<keyword evidence="10" id="KW-1185">Reference proteome</keyword>
<evidence type="ECO:0000256" key="4">
    <source>
        <dbReference type="ARBA" id="ARBA00022737"/>
    </source>
</evidence>
<organism evidence="9 10">
    <name type="scientific">Ostreobium quekettii</name>
    <dbReference type="NCBI Taxonomy" id="121088"/>
    <lineage>
        <taxon>Eukaryota</taxon>
        <taxon>Viridiplantae</taxon>
        <taxon>Chlorophyta</taxon>
        <taxon>core chlorophytes</taxon>
        <taxon>Ulvophyceae</taxon>
        <taxon>TCBD clade</taxon>
        <taxon>Bryopsidales</taxon>
        <taxon>Ostreobineae</taxon>
        <taxon>Ostreobiaceae</taxon>
        <taxon>Ostreobium</taxon>
    </lineage>
</organism>
<evidence type="ECO:0000256" key="5">
    <source>
        <dbReference type="ARBA" id="ARBA00023242"/>
    </source>
</evidence>
<feature type="region of interest" description="Disordered" evidence="7">
    <location>
        <begin position="1"/>
        <end position="34"/>
    </location>
</feature>
<dbReference type="InterPro" id="IPR012952">
    <property type="entry name" value="BING4_C_dom"/>
</dbReference>